<proteinExistence type="predicted"/>
<accession>A0A9Q8US36</accession>
<evidence type="ECO:0000256" key="1">
    <source>
        <dbReference type="SAM" id="MobiDB-lite"/>
    </source>
</evidence>
<name>A0A9Q8US36_PASFU</name>
<reference evidence="3" key="2">
    <citation type="journal article" date="2022" name="Microb. Genom.">
        <title>A chromosome-scale genome assembly of the tomato pathogen Cladosporium fulvum reveals a compartmentalized genome architecture and the presence of a dispensable chromosome.</title>
        <authorList>
            <person name="Zaccaron A.Z."/>
            <person name="Chen L.H."/>
            <person name="Samaras A."/>
            <person name="Stergiopoulos I."/>
        </authorList>
    </citation>
    <scope>NUCLEOTIDE SEQUENCE</scope>
    <source>
        <strain evidence="3">Race5_Kim</strain>
    </source>
</reference>
<reference evidence="3" key="1">
    <citation type="submission" date="2021-12" db="EMBL/GenBank/DDBJ databases">
        <authorList>
            <person name="Zaccaron A."/>
            <person name="Stergiopoulos I."/>
        </authorList>
    </citation>
    <scope>NUCLEOTIDE SEQUENCE</scope>
    <source>
        <strain evidence="3">Race5_Kim</strain>
    </source>
</reference>
<dbReference type="Proteomes" id="UP000756132">
    <property type="component" value="Chromosome 7"/>
</dbReference>
<dbReference type="EMBL" id="CP090169">
    <property type="protein sequence ID" value="UJO20351.1"/>
    <property type="molecule type" value="Genomic_DNA"/>
</dbReference>
<gene>
    <name evidence="3" type="ORF">CLAFUR5_10076</name>
</gene>
<feature type="signal peptide" evidence="2">
    <location>
        <begin position="1"/>
        <end position="16"/>
    </location>
</feature>
<protein>
    <submittedName>
        <fullName evidence="3">Uncharacterized protein</fullName>
    </submittedName>
</protein>
<sequence length="292" mass="29457">MKTFAALSGFAAIAVAAPFPTGYGLPAPSGAPYPAHGTGLPPLPSAGIPHFPINGTYGPHPTGLPFPPDGTGLPLPSGSFPDFPPNSTFGPHPTGGYHHYPIPYGTAPPQPQATGVCKREAQLGEGLSLHGAAASTSGLSGNSGLGSGSQPSVSLSTGGIAQPTGLGTGTGGFLSLSLPTGGVAAPTGHGHHDYEGHAAPTGLPGHGAPSVPAPFPTSVTGGVAQPTGLSEVNGQRRYSGKISAPWRVRKMLKRTRMKDFMCQRQDLASTNFGDAKQSNPMQSFEHPIPSLN</sequence>
<dbReference type="OMA" id="FPINGTY"/>
<feature type="compositionally biased region" description="Polar residues" evidence="1">
    <location>
        <begin position="271"/>
        <end position="282"/>
    </location>
</feature>
<feature type="chain" id="PRO_5040453270" evidence="2">
    <location>
        <begin position="17"/>
        <end position="292"/>
    </location>
</feature>
<feature type="region of interest" description="Disordered" evidence="1">
    <location>
        <begin position="133"/>
        <end position="161"/>
    </location>
</feature>
<keyword evidence="4" id="KW-1185">Reference proteome</keyword>
<evidence type="ECO:0000313" key="4">
    <source>
        <dbReference type="Proteomes" id="UP000756132"/>
    </source>
</evidence>
<dbReference type="RefSeq" id="XP_047764717.1">
    <property type="nucleotide sequence ID" value="XM_047909224.1"/>
</dbReference>
<evidence type="ECO:0000256" key="2">
    <source>
        <dbReference type="SAM" id="SignalP"/>
    </source>
</evidence>
<feature type="compositionally biased region" description="Polar residues" evidence="1">
    <location>
        <begin position="150"/>
        <end position="159"/>
    </location>
</feature>
<dbReference type="KEGG" id="ffu:CLAFUR5_10076"/>
<dbReference type="GeneID" id="71989954"/>
<organism evidence="3 4">
    <name type="scientific">Passalora fulva</name>
    <name type="common">Tomato leaf mold</name>
    <name type="synonym">Cladosporium fulvum</name>
    <dbReference type="NCBI Taxonomy" id="5499"/>
    <lineage>
        <taxon>Eukaryota</taxon>
        <taxon>Fungi</taxon>
        <taxon>Dikarya</taxon>
        <taxon>Ascomycota</taxon>
        <taxon>Pezizomycotina</taxon>
        <taxon>Dothideomycetes</taxon>
        <taxon>Dothideomycetidae</taxon>
        <taxon>Mycosphaerellales</taxon>
        <taxon>Mycosphaerellaceae</taxon>
        <taxon>Fulvia</taxon>
    </lineage>
</organism>
<feature type="region of interest" description="Disordered" evidence="1">
    <location>
        <begin position="271"/>
        <end position="292"/>
    </location>
</feature>
<feature type="region of interest" description="Disordered" evidence="1">
    <location>
        <begin position="184"/>
        <end position="236"/>
    </location>
</feature>
<keyword evidence="2" id="KW-0732">Signal</keyword>
<dbReference type="AlphaFoldDB" id="A0A9Q8US36"/>
<evidence type="ECO:0000313" key="3">
    <source>
        <dbReference type="EMBL" id="UJO20351.1"/>
    </source>
</evidence>